<dbReference type="EMBL" id="HACG01052867">
    <property type="protein sequence ID" value="CEK99738.1"/>
    <property type="molecule type" value="Transcribed_RNA"/>
</dbReference>
<sequence>GNGLFSNQNENGDAHVNNGIALPPESLNGHLTSTTTRLDKHSIHTGLSSSLSTLGLLHTDINTIKASQVNNDTRHATPK</sequence>
<reference evidence="2" key="1">
    <citation type="submission" date="2014-12" db="EMBL/GenBank/DDBJ databases">
        <title>Insight into the proteome of Arion vulgaris.</title>
        <authorList>
            <person name="Aradska J."/>
            <person name="Bulat T."/>
            <person name="Smidak R."/>
            <person name="Sarate P."/>
            <person name="Gangsoo J."/>
            <person name="Sialana F."/>
            <person name="Bilban M."/>
            <person name="Lubec G."/>
        </authorList>
    </citation>
    <scope>NUCLEOTIDE SEQUENCE</scope>
    <source>
        <tissue evidence="2">Skin</tissue>
    </source>
</reference>
<gene>
    <name evidence="2" type="primary">ORF222017</name>
</gene>
<evidence type="ECO:0000313" key="2">
    <source>
        <dbReference type="EMBL" id="CEK99738.1"/>
    </source>
</evidence>
<feature type="compositionally biased region" description="Polar residues" evidence="1">
    <location>
        <begin position="1"/>
        <end position="11"/>
    </location>
</feature>
<organism evidence="2">
    <name type="scientific">Arion vulgaris</name>
    <dbReference type="NCBI Taxonomy" id="1028688"/>
    <lineage>
        <taxon>Eukaryota</taxon>
        <taxon>Metazoa</taxon>
        <taxon>Spiralia</taxon>
        <taxon>Lophotrochozoa</taxon>
        <taxon>Mollusca</taxon>
        <taxon>Gastropoda</taxon>
        <taxon>Heterobranchia</taxon>
        <taxon>Euthyneura</taxon>
        <taxon>Panpulmonata</taxon>
        <taxon>Eupulmonata</taxon>
        <taxon>Stylommatophora</taxon>
        <taxon>Helicina</taxon>
        <taxon>Arionoidea</taxon>
        <taxon>Arionidae</taxon>
        <taxon>Arion</taxon>
    </lineage>
</organism>
<feature type="non-terminal residue" evidence="2">
    <location>
        <position position="79"/>
    </location>
</feature>
<feature type="region of interest" description="Disordered" evidence="1">
    <location>
        <begin position="1"/>
        <end position="31"/>
    </location>
</feature>
<accession>A0A0B7C3E1</accession>
<name>A0A0B7C3E1_9EUPU</name>
<evidence type="ECO:0000256" key="1">
    <source>
        <dbReference type="SAM" id="MobiDB-lite"/>
    </source>
</evidence>
<feature type="non-terminal residue" evidence="2">
    <location>
        <position position="1"/>
    </location>
</feature>
<dbReference type="AlphaFoldDB" id="A0A0B7C3E1"/>
<proteinExistence type="predicted"/>
<protein>
    <submittedName>
        <fullName evidence="2">Uncharacterized protein</fullName>
    </submittedName>
</protein>